<dbReference type="InterPro" id="IPR010545">
    <property type="entry name" value="SPP"/>
</dbReference>
<comment type="subcellular location">
    <subcellularLocation>
        <location evidence="1">Endomembrane system</location>
        <topology evidence="1">Multi-pass membrane protein</topology>
    </subcellularLocation>
</comment>
<evidence type="ECO:0000256" key="4">
    <source>
        <dbReference type="ARBA" id="ARBA00023136"/>
    </source>
</evidence>
<dbReference type="Pfam" id="PF06550">
    <property type="entry name" value="SPP"/>
    <property type="match status" value="1"/>
</dbReference>
<evidence type="ECO:0000256" key="5">
    <source>
        <dbReference type="SAM" id="Phobius"/>
    </source>
</evidence>
<reference evidence="7" key="1">
    <citation type="submission" date="2017-09" db="EMBL/GenBank/DDBJ databases">
        <title>The Reconstruction of 2,631 Draft Metagenome-Assembled Genomes from the Global Oceans.</title>
        <authorList>
            <person name="Tully B.J."/>
            <person name="Graham E.D."/>
            <person name="Heidelberg J.F."/>
        </authorList>
    </citation>
    <scope>NUCLEOTIDE SEQUENCE [LARGE SCALE GENOMIC DNA]</scope>
</reference>
<feature type="transmembrane region" description="Helical" evidence="5">
    <location>
        <begin position="113"/>
        <end position="132"/>
    </location>
</feature>
<dbReference type="Proteomes" id="UP000226712">
    <property type="component" value="Unassembled WGS sequence"/>
</dbReference>
<feature type="transmembrane region" description="Helical" evidence="5">
    <location>
        <begin position="87"/>
        <end position="107"/>
    </location>
</feature>
<dbReference type="GO" id="GO:0016020">
    <property type="term" value="C:membrane"/>
    <property type="evidence" value="ECO:0007669"/>
    <property type="project" value="InterPro"/>
</dbReference>
<feature type="transmembrane region" description="Helical" evidence="5">
    <location>
        <begin position="20"/>
        <end position="43"/>
    </location>
</feature>
<evidence type="ECO:0000256" key="3">
    <source>
        <dbReference type="ARBA" id="ARBA00022989"/>
    </source>
</evidence>
<comment type="caution">
    <text evidence="6">The sequence shown here is derived from an EMBL/GenBank/DDBJ whole genome shotgun (WGS) entry which is preliminary data.</text>
</comment>
<sequence length="289" mass="31334">MEESFLNKRNLILILMNKQLIIQLIIIFVLTQGIGLYAGNFMIEQDIHTTLVTDNPDDVENSIGLMVWILGFTAILLILIKFAPEWLLTILLKGIESMAIFGTTLIVLLPTGIVDEIILLIAIVFVVLRIIFKEHLLLRNASSIVAAAGAGALIGASLGVIPILVFIVLLGVYDYIAVFKTKHMVTLAKGVTKKNLAFTYALPTKEHKFELGTGDMVIPLAFAISVLATQTTSGLVKFIPSVAILIASLAGLIITLDYASKNKGKPLPALPLQTVLMVLVFGITKILGF</sequence>
<gene>
    <name evidence="6" type="ORF">CL944_01625</name>
</gene>
<evidence type="ECO:0008006" key="8">
    <source>
        <dbReference type="Google" id="ProtNLM"/>
    </source>
</evidence>
<feature type="transmembrane region" description="Helical" evidence="5">
    <location>
        <begin position="144"/>
        <end position="173"/>
    </location>
</feature>
<dbReference type="SMART" id="SM00730">
    <property type="entry name" value="PSN"/>
    <property type="match status" value="1"/>
</dbReference>
<evidence type="ECO:0000256" key="1">
    <source>
        <dbReference type="ARBA" id="ARBA00004127"/>
    </source>
</evidence>
<proteinExistence type="predicted"/>
<dbReference type="InterPro" id="IPR006639">
    <property type="entry name" value="Preselin/SPP"/>
</dbReference>
<dbReference type="AlphaFoldDB" id="A0A2D6LPQ6"/>
<keyword evidence="4 5" id="KW-0472">Membrane</keyword>
<dbReference type="GO" id="GO:0042500">
    <property type="term" value="F:aspartic endopeptidase activity, intramembrane cleaving"/>
    <property type="evidence" value="ECO:0007669"/>
    <property type="project" value="InterPro"/>
</dbReference>
<organism evidence="6 7">
    <name type="scientific">Candidatus Iainarchaeum sp</name>
    <dbReference type="NCBI Taxonomy" id="3101447"/>
    <lineage>
        <taxon>Archaea</taxon>
        <taxon>Candidatus Iainarchaeota</taxon>
        <taxon>Candidatus Iainarchaeia</taxon>
        <taxon>Candidatus Iainarchaeales</taxon>
        <taxon>Candidatus Iainarchaeaceae</taxon>
        <taxon>Candidatus Iainarchaeum</taxon>
    </lineage>
</organism>
<keyword evidence="3 5" id="KW-1133">Transmembrane helix</keyword>
<keyword evidence="2 5" id="KW-0812">Transmembrane</keyword>
<evidence type="ECO:0000313" key="7">
    <source>
        <dbReference type="Proteomes" id="UP000226712"/>
    </source>
</evidence>
<feature type="transmembrane region" description="Helical" evidence="5">
    <location>
        <begin position="270"/>
        <end position="288"/>
    </location>
</feature>
<feature type="transmembrane region" description="Helical" evidence="5">
    <location>
        <begin position="238"/>
        <end position="258"/>
    </location>
</feature>
<dbReference type="EMBL" id="NZBD01000009">
    <property type="protein sequence ID" value="MAG18152.1"/>
    <property type="molecule type" value="Genomic_DNA"/>
</dbReference>
<dbReference type="GO" id="GO:0012505">
    <property type="term" value="C:endomembrane system"/>
    <property type="evidence" value="ECO:0007669"/>
    <property type="project" value="UniProtKB-SubCell"/>
</dbReference>
<evidence type="ECO:0000256" key="2">
    <source>
        <dbReference type="ARBA" id="ARBA00022692"/>
    </source>
</evidence>
<dbReference type="Gene3D" id="1.10.472.100">
    <property type="entry name" value="Presenilin"/>
    <property type="match status" value="1"/>
</dbReference>
<accession>A0A2D6LPQ6</accession>
<protein>
    <recommendedName>
        <fullName evidence="8">Signal-peptide peptidase, presenilin aspartyl protease</fullName>
    </recommendedName>
</protein>
<dbReference type="InterPro" id="IPR042524">
    <property type="entry name" value="Presenilin_C"/>
</dbReference>
<name>A0A2D6LPQ6_9ARCH</name>
<evidence type="ECO:0000313" key="6">
    <source>
        <dbReference type="EMBL" id="MAG18152.1"/>
    </source>
</evidence>
<feature type="transmembrane region" description="Helical" evidence="5">
    <location>
        <begin position="63"/>
        <end position="80"/>
    </location>
</feature>